<evidence type="ECO:0000313" key="2">
    <source>
        <dbReference type="EMBL" id="MEJ8848223.1"/>
    </source>
</evidence>
<keyword evidence="3" id="KW-1185">Reference proteome</keyword>
<dbReference type="SUPFAM" id="SSF69118">
    <property type="entry name" value="AhpD-like"/>
    <property type="match status" value="1"/>
</dbReference>
<reference evidence="2 3" key="1">
    <citation type="submission" date="2024-03" db="EMBL/GenBank/DDBJ databases">
        <title>Novel species of the genus Variovorax.</title>
        <authorList>
            <person name="Liu Q."/>
            <person name="Xin Y.-H."/>
        </authorList>
    </citation>
    <scope>NUCLEOTIDE SEQUENCE [LARGE SCALE GENOMIC DNA]</scope>
    <source>
        <strain evidence="2 3">KACC 18900</strain>
    </source>
</reference>
<dbReference type="Proteomes" id="UP001385892">
    <property type="component" value="Unassembled WGS sequence"/>
</dbReference>
<comment type="caution">
    <text evidence="2">The sequence shown here is derived from an EMBL/GenBank/DDBJ whole genome shotgun (WGS) entry which is preliminary data.</text>
</comment>
<accession>A0ABU8WL14</accession>
<evidence type="ECO:0000313" key="3">
    <source>
        <dbReference type="Proteomes" id="UP001385892"/>
    </source>
</evidence>
<dbReference type="PANTHER" id="PTHR33570">
    <property type="entry name" value="4-CARBOXYMUCONOLACTONE DECARBOXYLASE FAMILY PROTEIN"/>
    <property type="match status" value="1"/>
</dbReference>
<proteinExistence type="predicted"/>
<dbReference type="RefSeq" id="WP_340343358.1">
    <property type="nucleotide sequence ID" value="NZ_JBBKZT010000007.1"/>
</dbReference>
<protein>
    <submittedName>
        <fullName evidence="2">Carboxymuconolactone decarboxylase family protein</fullName>
    </submittedName>
</protein>
<dbReference type="InterPro" id="IPR029032">
    <property type="entry name" value="AhpD-like"/>
</dbReference>
<organism evidence="2 3">
    <name type="scientific">Variovorax rhizosphaerae</name>
    <dbReference type="NCBI Taxonomy" id="1836200"/>
    <lineage>
        <taxon>Bacteria</taxon>
        <taxon>Pseudomonadati</taxon>
        <taxon>Pseudomonadota</taxon>
        <taxon>Betaproteobacteria</taxon>
        <taxon>Burkholderiales</taxon>
        <taxon>Comamonadaceae</taxon>
        <taxon>Variovorax</taxon>
    </lineage>
</organism>
<dbReference type="InterPro" id="IPR052512">
    <property type="entry name" value="4CMD/NDH-1_regulator"/>
</dbReference>
<dbReference type="EMBL" id="JBBKZT010000007">
    <property type="protein sequence ID" value="MEJ8848223.1"/>
    <property type="molecule type" value="Genomic_DNA"/>
</dbReference>
<dbReference type="PANTHER" id="PTHR33570:SF2">
    <property type="entry name" value="CARBOXYMUCONOLACTONE DECARBOXYLASE-LIKE DOMAIN-CONTAINING PROTEIN"/>
    <property type="match status" value="1"/>
</dbReference>
<dbReference type="Gene3D" id="1.20.1290.10">
    <property type="entry name" value="AhpD-like"/>
    <property type="match status" value="1"/>
</dbReference>
<gene>
    <name evidence="2" type="ORF">WKW82_16310</name>
</gene>
<sequence>MDAKQAGRKIMNELMGEGYVEGKDKKKNAFTGVLNDYSEEVCFGRVWARGVIEPKLRSILNITMLTALGRPNQLRNHLEGALNNGVTVDELREILLHTAVYCGLPAAGDAFKVAEEVLKGRKLID</sequence>
<feature type="domain" description="Carboxymuconolactone decarboxylase-like" evidence="1">
    <location>
        <begin position="39"/>
        <end position="116"/>
    </location>
</feature>
<dbReference type="Pfam" id="PF02627">
    <property type="entry name" value="CMD"/>
    <property type="match status" value="1"/>
</dbReference>
<evidence type="ECO:0000259" key="1">
    <source>
        <dbReference type="Pfam" id="PF02627"/>
    </source>
</evidence>
<dbReference type="InterPro" id="IPR003779">
    <property type="entry name" value="CMD-like"/>
</dbReference>
<name>A0ABU8WL14_9BURK</name>